<keyword evidence="1" id="KW-0378">Hydrolase</keyword>
<dbReference type="InterPro" id="IPR036962">
    <property type="entry name" value="Glyco_hydro_3_N_sf"/>
</dbReference>
<evidence type="ECO:0000259" key="4">
    <source>
        <dbReference type="Pfam" id="PF01915"/>
    </source>
</evidence>
<comment type="caution">
    <text evidence="5">The sequence shown here is derived from an EMBL/GenBank/DDBJ whole genome shotgun (WGS) entry which is preliminary data.</text>
</comment>
<evidence type="ECO:0000256" key="1">
    <source>
        <dbReference type="ARBA" id="ARBA00022801"/>
    </source>
</evidence>
<sequence length="568" mass="63126">MKLKFTFYLSLMMALSVFNACNRFNPDDYKNSALSDEQRAENLLRQLNLQEKISQMRIFHAGNRIHLNKQGELSLNDEAKDYIENGIAGIKNAGTGYAPRQGADLCNQLQKYIIENNRFGIPAMFIIECYNGVEAKGNTHFSRPLTMASSFNTELVKKLWDALGREARVRGLHMCHSPEADLVRDPRFGRMTETFGEDPYLTSRMVVSAVKGVQGDNVGLRSTHIGAVTKHFAGYAQVQGGTNFASVQISPRSFIDEILPPFKAAVKEAKTLGMMASHADINGVASHANGKLLTDTLKKNWGFDGYVVSDATDIERLYHFMKVAESFEGAAEMALRAGMDIDLYGNEGFALLEHMVDDQPDLLAFIDEAVRRVLLTKFKLGLFDNPYVDVSAAQQKTRSKETLDLALEVDLESIILLKNDNKTLPIDPMAYKHIAVIGPNASKGNMKALKNHLPAEVKLSYAKGCGITKPQRIPALYSLEEDKPLIKEAVQLAHQADIVLLFVGGDHKTAKEAYFVSDEYGDRADLDPVGQQNLLLEELKKTGKRIIVVLEHRRTLSIDTIEEKADAS</sequence>
<dbReference type="Pfam" id="PF00933">
    <property type="entry name" value="Glyco_hydro_3"/>
    <property type="match status" value="1"/>
</dbReference>
<dbReference type="Proteomes" id="UP000019402">
    <property type="component" value="Unassembled WGS sequence"/>
</dbReference>
<evidence type="ECO:0000313" key="6">
    <source>
        <dbReference type="Proteomes" id="UP000019402"/>
    </source>
</evidence>
<dbReference type="eggNOG" id="COG1472">
    <property type="taxonomic scope" value="Bacteria"/>
</dbReference>
<dbReference type="InterPro" id="IPR001764">
    <property type="entry name" value="Glyco_hydro_3_N"/>
</dbReference>
<keyword evidence="6" id="KW-1185">Reference proteome</keyword>
<dbReference type="InterPro" id="IPR051915">
    <property type="entry name" value="Cellulose_Degrad_GH3"/>
</dbReference>
<organism evidence="5 6">
    <name type="scientific">Saccharicrinis fermentans DSM 9555 = JCM 21142</name>
    <dbReference type="NCBI Taxonomy" id="869213"/>
    <lineage>
        <taxon>Bacteria</taxon>
        <taxon>Pseudomonadati</taxon>
        <taxon>Bacteroidota</taxon>
        <taxon>Bacteroidia</taxon>
        <taxon>Marinilabiliales</taxon>
        <taxon>Marinilabiliaceae</taxon>
        <taxon>Saccharicrinis</taxon>
    </lineage>
</organism>
<name>W7Y0V7_9BACT</name>
<dbReference type="PANTHER" id="PTHR30620:SF123">
    <property type="entry name" value="BETA-XYLOSIDASE"/>
    <property type="match status" value="1"/>
</dbReference>
<dbReference type="Gene3D" id="3.40.50.1700">
    <property type="entry name" value="Glycoside hydrolase family 3 C-terminal domain"/>
    <property type="match status" value="1"/>
</dbReference>
<evidence type="ECO:0000256" key="2">
    <source>
        <dbReference type="SAM" id="SignalP"/>
    </source>
</evidence>
<keyword evidence="2" id="KW-0732">Signal</keyword>
<dbReference type="Gene3D" id="3.20.20.300">
    <property type="entry name" value="Glycoside hydrolase, family 3, N-terminal domain"/>
    <property type="match status" value="1"/>
</dbReference>
<dbReference type="PRINTS" id="PR00133">
    <property type="entry name" value="GLHYDRLASE3"/>
</dbReference>
<feature type="chain" id="PRO_5004907117" evidence="2">
    <location>
        <begin position="20"/>
        <end position="568"/>
    </location>
</feature>
<protein>
    <submittedName>
        <fullName evidence="5">Periplasmic beta-glucosidase</fullName>
    </submittedName>
</protein>
<dbReference type="PANTHER" id="PTHR30620">
    <property type="entry name" value="PERIPLASMIC BETA-GLUCOSIDASE-RELATED"/>
    <property type="match status" value="1"/>
</dbReference>
<dbReference type="GO" id="GO:0009251">
    <property type="term" value="P:glucan catabolic process"/>
    <property type="evidence" value="ECO:0007669"/>
    <property type="project" value="TreeGrafter"/>
</dbReference>
<reference evidence="5 6" key="1">
    <citation type="journal article" date="2014" name="Genome Announc.">
        <title>Draft Genome Sequence of Cytophaga fermentans JCM 21142T, a Facultative Anaerobe Isolated from Marine Mud.</title>
        <authorList>
            <person name="Starns D."/>
            <person name="Oshima K."/>
            <person name="Suda W."/>
            <person name="Iino T."/>
            <person name="Yuki M."/>
            <person name="Inoue J."/>
            <person name="Kitamura K."/>
            <person name="Iida T."/>
            <person name="Darby A."/>
            <person name="Hattori M."/>
            <person name="Ohkuma M."/>
        </authorList>
    </citation>
    <scope>NUCLEOTIDE SEQUENCE [LARGE SCALE GENOMIC DNA]</scope>
    <source>
        <strain evidence="5 6">JCM 21142</strain>
    </source>
</reference>
<feature type="domain" description="Glycoside hydrolase family 3 N-terminal" evidence="3">
    <location>
        <begin position="49"/>
        <end position="374"/>
    </location>
</feature>
<proteinExistence type="predicted"/>
<gene>
    <name evidence="5" type="ORF">JCM21142_184</name>
</gene>
<feature type="signal peptide" evidence="2">
    <location>
        <begin position="1"/>
        <end position="19"/>
    </location>
</feature>
<dbReference type="SUPFAM" id="SSF52279">
    <property type="entry name" value="Beta-D-glucan exohydrolase, C-terminal domain"/>
    <property type="match status" value="1"/>
</dbReference>
<dbReference type="InterPro" id="IPR002772">
    <property type="entry name" value="Glyco_hydro_3_C"/>
</dbReference>
<accession>W7Y0V7</accession>
<feature type="domain" description="Glycoside hydrolase family 3 C-terminal" evidence="4">
    <location>
        <begin position="414"/>
        <end position="567"/>
    </location>
</feature>
<dbReference type="GO" id="GO:0008422">
    <property type="term" value="F:beta-glucosidase activity"/>
    <property type="evidence" value="ECO:0007669"/>
    <property type="project" value="TreeGrafter"/>
</dbReference>
<evidence type="ECO:0000259" key="3">
    <source>
        <dbReference type="Pfam" id="PF00933"/>
    </source>
</evidence>
<dbReference type="InterPro" id="IPR036881">
    <property type="entry name" value="Glyco_hydro_3_C_sf"/>
</dbReference>
<evidence type="ECO:0000313" key="5">
    <source>
        <dbReference type="EMBL" id="GAF01572.1"/>
    </source>
</evidence>
<dbReference type="InterPro" id="IPR017853">
    <property type="entry name" value="GH"/>
</dbReference>
<dbReference type="STRING" id="869213.GCA_000517085_04577"/>
<dbReference type="AlphaFoldDB" id="W7Y0V7"/>
<dbReference type="SUPFAM" id="SSF51445">
    <property type="entry name" value="(Trans)glycosidases"/>
    <property type="match status" value="1"/>
</dbReference>
<dbReference type="Pfam" id="PF01915">
    <property type="entry name" value="Glyco_hydro_3_C"/>
    <property type="match status" value="1"/>
</dbReference>
<dbReference type="EMBL" id="BAMD01000001">
    <property type="protein sequence ID" value="GAF01572.1"/>
    <property type="molecule type" value="Genomic_DNA"/>
</dbReference>